<evidence type="ECO:0000313" key="2">
    <source>
        <dbReference type="EMBL" id="PHP52082.1"/>
    </source>
</evidence>
<accession>A0ABX4M9G0</accession>
<keyword evidence="2" id="KW-0808">Transferase</keyword>
<protein>
    <submittedName>
        <fullName evidence="2">Methyltransferase domain-containing protein</fullName>
    </submittedName>
</protein>
<keyword evidence="2" id="KW-0489">Methyltransferase</keyword>
<name>A0ABX4M9G0_9ACTO</name>
<dbReference type="RefSeq" id="WP_086616081.1">
    <property type="nucleotide sequence ID" value="NZ_MTPX02000067.1"/>
</dbReference>
<evidence type="ECO:0000259" key="1">
    <source>
        <dbReference type="Pfam" id="PF13649"/>
    </source>
</evidence>
<dbReference type="Proteomes" id="UP000194577">
    <property type="component" value="Unassembled WGS sequence"/>
</dbReference>
<dbReference type="InterPro" id="IPR041698">
    <property type="entry name" value="Methyltransf_25"/>
</dbReference>
<dbReference type="Pfam" id="PF13649">
    <property type="entry name" value="Methyltransf_25"/>
    <property type="match status" value="1"/>
</dbReference>
<feature type="domain" description="Methyltransferase" evidence="1">
    <location>
        <begin position="33"/>
        <end position="105"/>
    </location>
</feature>
<organism evidence="2 3">
    <name type="scientific">Actinomyces ruminis</name>
    <dbReference type="NCBI Taxonomy" id="1937003"/>
    <lineage>
        <taxon>Bacteria</taxon>
        <taxon>Bacillati</taxon>
        <taxon>Actinomycetota</taxon>
        <taxon>Actinomycetes</taxon>
        <taxon>Actinomycetales</taxon>
        <taxon>Actinomycetaceae</taxon>
        <taxon>Actinomyces</taxon>
    </lineage>
</organism>
<sequence>MIAARARVFDAAAYAPMRDVLRHVVATTSPSSVLDLGCGEGYYTRSLCDLSKPPLRIGIDLSKKGISRAARLDPGGMYLVGNCFQPPLADDSIDTIISVFSPVPEAAIARVSRRGAYLVVAGPGPDHLIEIRKSIYREVRKQTGTTPAVPDSWQLVHEDEVHSLVEGNVATVGADIVRMSPYIWSSQSDRALDAVCRLTSITLSFRFSVYRLP</sequence>
<dbReference type="EMBL" id="MTPX02000067">
    <property type="protein sequence ID" value="PHP52082.1"/>
    <property type="molecule type" value="Genomic_DNA"/>
</dbReference>
<dbReference type="InterPro" id="IPR029063">
    <property type="entry name" value="SAM-dependent_MTases_sf"/>
</dbReference>
<dbReference type="GO" id="GO:0032259">
    <property type="term" value="P:methylation"/>
    <property type="evidence" value="ECO:0007669"/>
    <property type="project" value="UniProtKB-KW"/>
</dbReference>
<proteinExistence type="predicted"/>
<evidence type="ECO:0000313" key="3">
    <source>
        <dbReference type="Proteomes" id="UP000194577"/>
    </source>
</evidence>
<dbReference type="SUPFAM" id="SSF53335">
    <property type="entry name" value="S-adenosyl-L-methionine-dependent methyltransferases"/>
    <property type="match status" value="1"/>
</dbReference>
<dbReference type="CDD" id="cd02440">
    <property type="entry name" value="AdoMet_MTases"/>
    <property type="match status" value="1"/>
</dbReference>
<reference evidence="2 3" key="1">
    <citation type="submission" date="2017-10" db="EMBL/GenBank/DDBJ databases">
        <title>Draft genome sequence of cellulolytic Actinomyces sp CtC72 isolated from cattle rumen fluid.</title>
        <authorList>
            <person name="Joshi A.J."/>
            <person name="Vasudevan G."/>
            <person name="Lanjekar V.B."/>
            <person name="Hivarkar S."/>
            <person name="Engineer A."/>
            <person name="Pore S.D."/>
            <person name="Dhakephalkar P.K."/>
            <person name="Dagar S."/>
        </authorList>
    </citation>
    <scope>NUCLEOTIDE SEQUENCE [LARGE SCALE GENOMIC DNA]</scope>
    <source>
        <strain evidence="3">CtC72</strain>
    </source>
</reference>
<dbReference type="GO" id="GO:0008168">
    <property type="term" value="F:methyltransferase activity"/>
    <property type="evidence" value="ECO:0007669"/>
    <property type="project" value="UniProtKB-KW"/>
</dbReference>
<dbReference type="Gene3D" id="3.40.50.150">
    <property type="entry name" value="Vaccinia Virus protein VP39"/>
    <property type="match status" value="1"/>
</dbReference>
<comment type="caution">
    <text evidence="2">The sequence shown here is derived from an EMBL/GenBank/DDBJ whole genome shotgun (WGS) entry which is preliminary data.</text>
</comment>
<gene>
    <name evidence="2" type="ORF">BW737_012155</name>
</gene>
<keyword evidence="3" id="KW-1185">Reference proteome</keyword>